<reference evidence="1 2" key="1">
    <citation type="journal article" date="2012" name="PLoS Pathog.">
        <title>Diverse lifestyles and strategies of plant pathogenesis encoded in the genomes of eighteen Dothideomycetes fungi.</title>
        <authorList>
            <person name="Ohm R.A."/>
            <person name="Feau N."/>
            <person name="Henrissat B."/>
            <person name="Schoch C.L."/>
            <person name="Horwitz B.A."/>
            <person name="Barry K.W."/>
            <person name="Condon B.J."/>
            <person name="Copeland A.C."/>
            <person name="Dhillon B."/>
            <person name="Glaser F."/>
            <person name="Hesse C.N."/>
            <person name="Kosti I."/>
            <person name="LaButti K."/>
            <person name="Lindquist E.A."/>
            <person name="Lucas S."/>
            <person name="Salamov A.A."/>
            <person name="Bradshaw R.E."/>
            <person name="Ciuffetti L."/>
            <person name="Hamelin R.C."/>
            <person name="Kema G.H.J."/>
            <person name="Lawrence C."/>
            <person name="Scott J.A."/>
            <person name="Spatafora J.W."/>
            <person name="Turgeon B.G."/>
            <person name="de Wit P.J.G.M."/>
            <person name="Zhong S."/>
            <person name="Goodwin S.B."/>
            <person name="Grigoriev I.V."/>
        </authorList>
    </citation>
    <scope>NUCLEOTIDE SEQUENCE [LARGE SCALE GENOMIC DNA]</scope>
    <source>
        <strain evidence="2">28A</strain>
    </source>
</reference>
<accession>R0KH78</accession>
<name>R0KH78_EXST2</name>
<dbReference type="HOGENOM" id="CLU_1960933_0_0_1"/>
<reference evidence="1 2" key="2">
    <citation type="journal article" date="2013" name="PLoS Genet.">
        <title>Comparative genome structure, secondary metabolite, and effector coding capacity across Cochliobolus pathogens.</title>
        <authorList>
            <person name="Condon B.J."/>
            <person name="Leng Y."/>
            <person name="Wu D."/>
            <person name="Bushley K.E."/>
            <person name="Ohm R.A."/>
            <person name="Otillar R."/>
            <person name="Martin J."/>
            <person name="Schackwitz W."/>
            <person name="Grimwood J."/>
            <person name="MohdZainudin N."/>
            <person name="Xue C."/>
            <person name="Wang R."/>
            <person name="Manning V.A."/>
            <person name="Dhillon B."/>
            <person name="Tu Z.J."/>
            <person name="Steffenson B.J."/>
            <person name="Salamov A."/>
            <person name="Sun H."/>
            <person name="Lowry S."/>
            <person name="LaButti K."/>
            <person name="Han J."/>
            <person name="Copeland A."/>
            <person name="Lindquist E."/>
            <person name="Barry K."/>
            <person name="Schmutz J."/>
            <person name="Baker S.E."/>
            <person name="Ciuffetti L.M."/>
            <person name="Grigoriev I.V."/>
            <person name="Zhong S."/>
            <person name="Turgeon B.G."/>
        </authorList>
    </citation>
    <scope>NUCLEOTIDE SEQUENCE [LARGE SCALE GENOMIC DNA]</scope>
    <source>
        <strain evidence="2">28A</strain>
    </source>
</reference>
<sequence>MDPFEPLGRALPRKVRHVPYRLDYGKTETHADFLPTSGAVVVVICATPNVLGYHAQAFEKQLQFARGIAREIKENDSVAGIPMVVLIVSDDATGKAYVNAAADVPALVTVGDYTAAALSNAVRVLFGM</sequence>
<organism evidence="1 2">
    <name type="scientific">Exserohilum turcicum (strain 28A)</name>
    <name type="common">Northern leaf blight fungus</name>
    <name type="synonym">Setosphaeria turcica</name>
    <dbReference type="NCBI Taxonomy" id="671987"/>
    <lineage>
        <taxon>Eukaryota</taxon>
        <taxon>Fungi</taxon>
        <taxon>Dikarya</taxon>
        <taxon>Ascomycota</taxon>
        <taxon>Pezizomycotina</taxon>
        <taxon>Dothideomycetes</taxon>
        <taxon>Pleosporomycetidae</taxon>
        <taxon>Pleosporales</taxon>
        <taxon>Pleosporineae</taxon>
        <taxon>Pleosporaceae</taxon>
        <taxon>Exserohilum</taxon>
    </lineage>
</organism>
<evidence type="ECO:0000313" key="2">
    <source>
        <dbReference type="Proteomes" id="UP000016935"/>
    </source>
</evidence>
<dbReference type="GeneID" id="19400550"/>
<dbReference type="Proteomes" id="UP000016935">
    <property type="component" value="Unassembled WGS sequence"/>
</dbReference>
<dbReference type="EMBL" id="KB908537">
    <property type="protein sequence ID" value="EOA88594.1"/>
    <property type="molecule type" value="Genomic_DNA"/>
</dbReference>
<evidence type="ECO:0000313" key="1">
    <source>
        <dbReference type="EMBL" id="EOA88594.1"/>
    </source>
</evidence>
<dbReference type="RefSeq" id="XP_008023975.1">
    <property type="nucleotide sequence ID" value="XM_008025784.1"/>
</dbReference>
<dbReference type="AlphaFoldDB" id="R0KH78"/>
<dbReference type="eggNOG" id="ENOG502SSS1">
    <property type="taxonomic scope" value="Eukaryota"/>
</dbReference>
<keyword evidence="2" id="KW-1185">Reference proteome</keyword>
<protein>
    <submittedName>
        <fullName evidence="1">Uncharacterized protein</fullName>
    </submittedName>
</protein>
<gene>
    <name evidence="1" type="ORF">SETTUDRAFT_168433</name>
</gene>
<proteinExistence type="predicted"/>
<dbReference type="OrthoDB" id="47059at2759"/>